<name>A0ABR6BV37_9PSEU</name>
<keyword evidence="2" id="KW-1185">Reference proteome</keyword>
<gene>
    <name evidence="1" type="ORF">BC739_008025</name>
</gene>
<dbReference type="Proteomes" id="UP000517916">
    <property type="component" value="Unassembled WGS sequence"/>
</dbReference>
<evidence type="ECO:0000313" key="2">
    <source>
        <dbReference type="Proteomes" id="UP000517916"/>
    </source>
</evidence>
<dbReference type="EMBL" id="JACJID010000007">
    <property type="protein sequence ID" value="MBA8930778.1"/>
    <property type="molecule type" value="Genomic_DNA"/>
</dbReference>
<comment type="caution">
    <text evidence="1">The sequence shown here is derived from an EMBL/GenBank/DDBJ whole genome shotgun (WGS) entry which is preliminary data.</text>
</comment>
<proteinExistence type="predicted"/>
<sequence>MTGRDREPARATPDLARAGRHTHRWQVFGLAGTRRITPAVLLAVASQAVRPSAR</sequence>
<accession>A0ABR6BV37</accession>
<evidence type="ECO:0000313" key="1">
    <source>
        <dbReference type="EMBL" id="MBA8930778.1"/>
    </source>
</evidence>
<organism evidence="1 2">
    <name type="scientific">Kutzneria viridogrisea</name>
    <dbReference type="NCBI Taxonomy" id="47990"/>
    <lineage>
        <taxon>Bacteria</taxon>
        <taxon>Bacillati</taxon>
        <taxon>Actinomycetota</taxon>
        <taxon>Actinomycetes</taxon>
        <taxon>Pseudonocardiales</taxon>
        <taxon>Pseudonocardiaceae</taxon>
        <taxon>Kutzneria</taxon>
    </lineage>
</organism>
<reference evidence="1 2" key="1">
    <citation type="submission" date="2020-08" db="EMBL/GenBank/DDBJ databases">
        <title>Genomic Encyclopedia of Archaeal and Bacterial Type Strains, Phase II (KMG-II): from individual species to whole genera.</title>
        <authorList>
            <person name="Goeker M."/>
        </authorList>
    </citation>
    <scope>NUCLEOTIDE SEQUENCE [LARGE SCALE GENOMIC DNA]</scope>
    <source>
        <strain evidence="1 2">DSM 43850</strain>
    </source>
</reference>
<protein>
    <submittedName>
        <fullName evidence="1">Uncharacterized protein</fullName>
    </submittedName>
</protein>